<dbReference type="GO" id="GO:0000160">
    <property type="term" value="P:phosphorelay signal transduction system"/>
    <property type="evidence" value="ECO:0007669"/>
    <property type="project" value="UniProtKB-KW"/>
</dbReference>
<dbReference type="SUPFAM" id="SSF55785">
    <property type="entry name" value="PYP-like sensor domain (PAS domain)"/>
    <property type="match status" value="1"/>
</dbReference>
<dbReference type="InterPro" id="IPR050428">
    <property type="entry name" value="TCS_sensor_his_kinase"/>
</dbReference>
<dbReference type="Pfam" id="PF00989">
    <property type="entry name" value="PAS"/>
    <property type="match status" value="1"/>
</dbReference>
<dbReference type="InterPro" id="IPR000014">
    <property type="entry name" value="PAS"/>
</dbReference>
<sequence>MRRINFGLQARMLLILGLFATAMTLSIGAIAIKAMALNLEDQIGQQALSVARVVAVLPQVRAGLEQKDSRILQPLADQLRVESGARFIVIGDTQEIRYAHPIPDRIGHKMVGGDNSRALAGEEYISKAVGSLGPSIRGKVPVYGTQEIDGKPQIVGIVSVGFLLDQVQAKIDNYQKELWWLALLALLVSLVLAVLISDYFKRAIFGFEPQQIARLFQERNATIQSVREGIIAINQSGIITTCNHAALDIFSLTNSDSIIGKNMQEIHPNSELLTVLQTGQPALDKEDLIGGHRVIVNRIPLLQDGKVIGAVSSFRRKDELDQLADQLSKMQAYADTLRSQAHEYSNKLHTIAGLIQIGASDQAIELIVQETQDHQTLLHLLIDAVPDPILSGCILGKYNRARELGLLLEVDPESEMADLPETLPRELLVTIVANLIDNAMDANIAVQRKLIRLSMTDIGNDLIFEVEDEGKGIDPNLASHLLEKGVSSKGGDKHGYGLHLVSQALQRLQGQIVFTPLAQGTRASVYIPKQLQKHS</sequence>
<dbReference type="GO" id="GO:0006355">
    <property type="term" value="P:regulation of DNA-templated transcription"/>
    <property type="evidence" value="ECO:0007669"/>
    <property type="project" value="InterPro"/>
</dbReference>
<dbReference type="Gene3D" id="3.30.565.10">
    <property type="entry name" value="Histidine kinase-like ATPase, C-terminal domain"/>
    <property type="match status" value="1"/>
</dbReference>
<keyword evidence="13 14" id="KW-0472">Membrane</keyword>
<dbReference type="InterPro" id="IPR005467">
    <property type="entry name" value="His_kinase_dom"/>
</dbReference>
<comment type="caution">
    <text evidence="16">The sequence shown here is derived from an EMBL/GenBank/DDBJ whole genome shotgun (WGS) entry which is preliminary data.</text>
</comment>
<keyword evidence="6" id="KW-0808">Transferase</keyword>
<dbReference type="Pfam" id="PF17203">
    <property type="entry name" value="sCache_3_2"/>
    <property type="match status" value="1"/>
</dbReference>
<proteinExistence type="predicted"/>
<dbReference type="Gene3D" id="3.30.450.20">
    <property type="entry name" value="PAS domain"/>
    <property type="match status" value="2"/>
</dbReference>
<dbReference type="InterPro" id="IPR035965">
    <property type="entry name" value="PAS-like_dom_sf"/>
</dbReference>
<reference evidence="16 17" key="1">
    <citation type="submission" date="2017-01" db="EMBL/GenBank/DDBJ databases">
        <title>Genome Sequencing of a Marine Spirillum, Oceanospirillum multiglobuliferum ATCC 33336, from Japan.</title>
        <authorList>
            <person name="Carney J.G."/>
            <person name="Trachtenberg A.M."/>
            <person name="Rheaume B.A."/>
            <person name="Linnane J.D."/>
            <person name="Pitts N.L."/>
            <person name="Mykles D.L."/>
            <person name="Maclea K.S."/>
        </authorList>
    </citation>
    <scope>NUCLEOTIDE SEQUENCE [LARGE SCALE GENOMIC DNA]</scope>
    <source>
        <strain evidence="16 17">ATCC 33336</strain>
    </source>
</reference>
<evidence type="ECO:0000313" key="17">
    <source>
        <dbReference type="Proteomes" id="UP000191418"/>
    </source>
</evidence>
<evidence type="ECO:0000313" key="16">
    <source>
        <dbReference type="EMBL" id="OPX55914.1"/>
    </source>
</evidence>
<keyword evidence="8" id="KW-0547">Nucleotide-binding</keyword>
<keyword evidence="11 14" id="KW-1133">Transmembrane helix</keyword>
<feature type="domain" description="Histidine kinase" evidence="15">
    <location>
        <begin position="339"/>
        <end position="531"/>
    </location>
</feature>
<keyword evidence="17" id="KW-1185">Reference proteome</keyword>
<dbReference type="Pfam" id="PF02518">
    <property type="entry name" value="HATPase_c"/>
    <property type="match status" value="1"/>
</dbReference>
<dbReference type="InterPro" id="IPR003594">
    <property type="entry name" value="HATPase_dom"/>
</dbReference>
<organism evidence="16 17">
    <name type="scientific">Oceanospirillum multiglobuliferum</name>
    <dbReference type="NCBI Taxonomy" id="64969"/>
    <lineage>
        <taxon>Bacteria</taxon>
        <taxon>Pseudomonadati</taxon>
        <taxon>Pseudomonadota</taxon>
        <taxon>Gammaproteobacteria</taxon>
        <taxon>Oceanospirillales</taxon>
        <taxon>Oceanospirillaceae</taxon>
        <taxon>Oceanospirillum</taxon>
    </lineage>
</organism>
<dbReference type="AlphaFoldDB" id="A0A1T4NCD3"/>
<evidence type="ECO:0000256" key="4">
    <source>
        <dbReference type="ARBA" id="ARBA00022475"/>
    </source>
</evidence>
<dbReference type="PANTHER" id="PTHR45436">
    <property type="entry name" value="SENSOR HISTIDINE KINASE YKOH"/>
    <property type="match status" value="1"/>
</dbReference>
<dbReference type="GO" id="GO:0005524">
    <property type="term" value="F:ATP binding"/>
    <property type="evidence" value="ECO:0007669"/>
    <property type="project" value="UniProtKB-KW"/>
</dbReference>
<keyword evidence="12" id="KW-0902">Two-component regulatory system</keyword>
<evidence type="ECO:0000256" key="13">
    <source>
        <dbReference type="ARBA" id="ARBA00023136"/>
    </source>
</evidence>
<evidence type="ECO:0000256" key="14">
    <source>
        <dbReference type="SAM" id="Phobius"/>
    </source>
</evidence>
<dbReference type="GO" id="GO:0005886">
    <property type="term" value="C:plasma membrane"/>
    <property type="evidence" value="ECO:0007669"/>
    <property type="project" value="UniProtKB-SubCell"/>
</dbReference>
<dbReference type="EC" id="2.7.13.3" evidence="3"/>
<evidence type="ECO:0000256" key="10">
    <source>
        <dbReference type="ARBA" id="ARBA00022840"/>
    </source>
</evidence>
<dbReference type="CDD" id="cd00130">
    <property type="entry name" value="PAS"/>
    <property type="match status" value="1"/>
</dbReference>
<comment type="catalytic activity">
    <reaction evidence="1">
        <text>ATP + protein L-histidine = ADP + protein N-phospho-L-histidine.</text>
        <dbReference type="EC" id="2.7.13.3"/>
    </reaction>
</comment>
<comment type="subcellular location">
    <subcellularLocation>
        <location evidence="2">Cell membrane</location>
        <topology evidence="2">Multi-pass membrane protein</topology>
    </subcellularLocation>
</comment>
<keyword evidence="10" id="KW-0067">ATP-binding</keyword>
<dbReference type="Pfam" id="PF14689">
    <property type="entry name" value="SPOB_a"/>
    <property type="match status" value="1"/>
</dbReference>
<gene>
    <name evidence="16" type="ORF">BTE48_06895</name>
</gene>
<keyword evidence="4" id="KW-1003">Cell membrane</keyword>
<evidence type="ECO:0000256" key="11">
    <source>
        <dbReference type="ARBA" id="ARBA00022989"/>
    </source>
</evidence>
<evidence type="ECO:0000256" key="1">
    <source>
        <dbReference type="ARBA" id="ARBA00000085"/>
    </source>
</evidence>
<feature type="transmembrane region" description="Helical" evidence="14">
    <location>
        <begin position="178"/>
        <end position="200"/>
    </location>
</feature>
<evidence type="ECO:0000256" key="8">
    <source>
        <dbReference type="ARBA" id="ARBA00022741"/>
    </source>
</evidence>
<dbReference type="FunFam" id="3.30.450.20:FF:000018">
    <property type="entry name" value="Sensor histidine kinase DcuS"/>
    <property type="match status" value="1"/>
</dbReference>
<keyword evidence="5" id="KW-0597">Phosphoprotein</keyword>
<evidence type="ECO:0000259" key="15">
    <source>
        <dbReference type="PROSITE" id="PS50109"/>
    </source>
</evidence>
<accession>A0A1T4NCD3</accession>
<evidence type="ECO:0000256" key="9">
    <source>
        <dbReference type="ARBA" id="ARBA00022777"/>
    </source>
</evidence>
<keyword evidence="9 16" id="KW-0418">Kinase</keyword>
<dbReference type="InterPro" id="IPR039506">
    <property type="entry name" value="SPOB_a"/>
</dbReference>
<dbReference type="RefSeq" id="WP_234985195.1">
    <property type="nucleotide sequence ID" value="NZ_FUXG01000005.1"/>
</dbReference>
<evidence type="ECO:0000256" key="5">
    <source>
        <dbReference type="ARBA" id="ARBA00022553"/>
    </source>
</evidence>
<dbReference type="InterPro" id="IPR013767">
    <property type="entry name" value="PAS_fold"/>
</dbReference>
<protein>
    <recommendedName>
        <fullName evidence="3">histidine kinase</fullName>
        <ecNumber evidence="3">2.7.13.3</ecNumber>
    </recommendedName>
</protein>
<dbReference type="EMBL" id="MTSM01000006">
    <property type="protein sequence ID" value="OPX55914.1"/>
    <property type="molecule type" value="Genomic_DNA"/>
</dbReference>
<dbReference type="PROSITE" id="PS50109">
    <property type="entry name" value="HIS_KIN"/>
    <property type="match status" value="1"/>
</dbReference>
<evidence type="ECO:0000256" key="2">
    <source>
        <dbReference type="ARBA" id="ARBA00004651"/>
    </source>
</evidence>
<dbReference type="STRING" id="64969.SAMN02745127_01090"/>
<evidence type="ECO:0000256" key="7">
    <source>
        <dbReference type="ARBA" id="ARBA00022692"/>
    </source>
</evidence>
<name>A0A1T4NCD3_9GAMM</name>
<dbReference type="Gene3D" id="1.10.287.130">
    <property type="match status" value="1"/>
</dbReference>
<dbReference type="InterPro" id="IPR029151">
    <property type="entry name" value="Sensor-like_sf"/>
</dbReference>
<dbReference type="SUPFAM" id="SSF55874">
    <property type="entry name" value="ATPase domain of HSP90 chaperone/DNA topoisomerase II/histidine kinase"/>
    <property type="match status" value="1"/>
</dbReference>
<evidence type="ECO:0000256" key="3">
    <source>
        <dbReference type="ARBA" id="ARBA00012438"/>
    </source>
</evidence>
<dbReference type="InterPro" id="IPR036890">
    <property type="entry name" value="HATPase_C_sf"/>
</dbReference>
<dbReference type="SMART" id="SM00091">
    <property type="entry name" value="PAS"/>
    <property type="match status" value="1"/>
</dbReference>
<dbReference type="SMART" id="SM00387">
    <property type="entry name" value="HATPase_c"/>
    <property type="match status" value="1"/>
</dbReference>
<dbReference type="InterPro" id="IPR033463">
    <property type="entry name" value="sCache_3"/>
</dbReference>
<evidence type="ECO:0000256" key="6">
    <source>
        <dbReference type="ARBA" id="ARBA00022679"/>
    </source>
</evidence>
<evidence type="ECO:0000256" key="12">
    <source>
        <dbReference type="ARBA" id="ARBA00023012"/>
    </source>
</evidence>
<dbReference type="SUPFAM" id="SSF103190">
    <property type="entry name" value="Sensory domain-like"/>
    <property type="match status" value="1"/>
</dbReference>
<keyword evidence="7 14" id="KW-0812">Transmembrane</keyword>
<dbReference type="PANTHER" id="PTHR45436:SF5">
    <property type="entry name" value="SENSOR HISTIDINE KINASE TRCS"/>
    <property type="match status" value="1"/>
</dbReference>
<dbReference type="Proteomes" id="UP000191418">
    <property type="component" value="Unassembled WGS sequence"/>
</dbReference>
<dbReference type="GO" id="GO:0004673">
    <property type="term" value="F:protein histidine kinase activity"/>
    <property type="evidence" value="ECO:0007669"/>
    <property type="project" value="UniProtKB-EC"/>
</dbReference>